<dbReference type="Pfam" id="PF07969">
    <property type="entry name" value="Amidohydro_3"/>
    <property type="match status" value="1"/>
</dbReference>
<dbReference type="SUPFAM" id="SSF51338">
    <property type="entry name" value="Composite domain of metallo-dependent hydrolases"/>
    <property type="match status" value="1"/>
</dbReference>
<keyword evidence="2 4" id="KW-0378">Hydrolase</keyword>
<evidence type="ECO:0000259" key="3">
    <source>
        <dbReference type="Pfam" id="PF07969"/>
    </source>
</evidence>
<dbReference type="InterPro" id="IPR013108">
    <property type="entry name" value="Amidohydro_3"/>
</dbReference>
<reference evidence="4" key="1">
    <citation type="submission" date="2015-10" db="EMBL/GenBank/DDBJ databases">
        <authorList>
            <person name="Gilbert D.G."/>
        </authorList>
    </citation>
    <scope>NUCLEOTIDE SEQUENCE</scope>
</reference>
<evidence type="ECO:0000256" key="1">
    <source>
        <dbReference type="ARBA" id="ARBA00022723"/>
    </source>
</evidence>
<dbReference type="GO" id="GO:0035888">
    <property type="term" value="F:isoguanine deaminase activity"/>
    <property type="evidence" value="ECO:0007669"/>
    <property type="project" value="TreeGrafter"/>
</dbReference>
<dbReference type="CDD" id="cd01293">
    <property type="entry name" value="Bact_CD"/>
    <property type="match status" value="1"/>
</dbReference>
<dbReference type="Gene3D" id="3.20.20.140">
    <property type="entry name" value="Metal-dependent hydrolases"/>
    <property type="match status" value="1"/>
</dbReference>
<feature type="domain" description="Amidohydrolase 3" evidence="3">
    <location>
        <begin position="41"/>
        <end position="400"/>
    </location>
</feature>
<accession>A0A160TUZ5</accession>
<dbReference type="GO" id="GO:0006209">
    <property type="term" value="P:cytosine catabolic process"/>
    <property type="evidence" value="ECO:0007669"/>
    <property type="project" value="TreeGrafter"/>
</dbReference>
<dbReference type="NCBIfam" id="NF005748">
    <property type="entry name" value="PRK07572.1"/>
    <property type="match status" value="1"/>
</dbReference>
<dbReference type="InterPro" id="IPR052349">
    <property type="entry name" value="Metallo-hydrolase_Enzymes"/>
</dbReference>
<dbReference type="FunFam" id="3.20.20.140:FF:000019">
    <property type="entry name" value="Cytosine deaminase"/>
    <property type="match status" value="1"/>
</dbReference>
<dbReference type="InterPro" id="IPR011059">
    <property type="entry name" value="Metal-dep_hydrolase_composite"/>
</dbReference>
<dbReference type="PANTHER" id="PTHR32027:SF0">
    <property type="entry name" value="CYTOSINE DEAMINASE"/>
    <property type="match status" value="1"/>
</dbReference>
<evidence type="ECO:0000256" key="2">
    <source>
        <dbReference type="ARBA" id="ARBA00022801"/>
    </source>
</evidence>
<proteinExistence type="predicted"/>
<name>A0A160TUZ5_9ZZZZ</name>
<protein>
    <submittedName>
        <fullName evidence="4">Cytosine deaminase</fullName>
        <ecNumber evidence="4">3.5.4.1</ecNumber>
    </submittedName>
</protein>
<keyword evidence="1" id="KW-0479">Metal-binding</keyword>
<dbReference type="GO" id="GO:0046872">
    <property type="term" value="F:metal ion binding"/>
    <property type="evidence" value="ECO:0007669"/>
    <property type="project" value="UniProtKB-KW"/>
</dbReference>
<dbReference type="Gene3D" id="2.30.40.10">
    <property type="entry name" value="Urease, subunit C, domain 1"/>
    <property type="match status" value="1"/>
</dbReference>
<dbReference type="SUPFAM" id="SSF51556">
    <property type="entry name" value="Metallo-dependent hydrolases"/>
    <property type="match status" value="1"/>
</dbReference>
<gene>
    <name evidence="4" type="ORF">MGWOODY_XGa760</name>
</gene>
<dbReference type="PANTHER" id="PTHR32027">
    <property type="entry name" value="CYTOSINE DEAMINASE"/>
    <property type="match status" value="1"/>
</dbReference>
<sequence>MLDLLIKNAIVIDRPSPVDIACQKGRITLVEPHIQAQAETEIDAEQQLVTAPFVDSHFHMDSTLSYGRPRVNQSGTLLEGIALWSELKPHLTVDDIKQRALTLCGWAVAQGNLAIRSHVDICDPELTAVHALLDVRESVKAYLDLQLVAFPQDGYFRYAGAADLLTRALDLGVDVVGGIPHFERTMADGAQSVRELCQIAEARGLMVDMHCDESDDPQSRHIETLVSETQRLGLQGRVTGSHLTSMHSMDNYYAGKLMSLMAESQVHAVANPLINITLQGRSDSYPKRRGMTRVKEMMQLGINVAFGHDCVLDPWYSLGSHDMLEVANMGLHVGQMTGITEMGQAFKAVTSNAAEVLALENYGLEPGCNADMVILQAADPIEALRLRANRLFVIRRGEVIAESAPVKTTLRMFNTESDIRFSQAELNKPAH</sequence>
<dbReference type="EC" id="3.5.4.1" evidence="4"/>
<dbReference type="GO" id="GO:0004131">
    <property type="term" value="F:cytosine deaminase activity"/>
    <property type="evidence" value="ECO:0007669"/>
    <property type="project" value="UniProtKB-EC"/>
</dbReference>
<dbReference type="EMBL" id="CZRL01000104">
    <property type="protein sequence ID" value="CUS54403.1"/>
    <property type="molecule type" value="Genomic_DNA"/>
</dbReference>
<dbReference type="InterPro" id="IPR032466">
    <property type="entry name" value="Metal_Hydrolase"/>
</dbReference>
<dbReference type="AlphaFoldDB" id="A0A160TUZ5"/>
<organism evidence="4">
    <name type="scientific">hydrothermal vent metagenome</name>
    <dbReference type="NCBI Taxonomy" id="652676"/>
    <lineage>
        <taxon>unclassified sequences</taxon>
        <taxon>metagenomes</taxon>
        <taxon>ecological metagenomes</taxon>
    </lineage>
</organism>
<evidence type="ECO:0000313" key="4">
    <source>
        <dbReference type="EMBL" id="CUS54403.1"/>
    </source>
</evidence>